<feature type="region of interest" description="Disordered" evidence="1">
    <location>
        <begin position="72"/>
        <end position="110"/>
    </location>
</feature>
<keyword evidence="2" id="KW-0732">Signal</keyword>
<sequence>MRATTLSLISSLAAAAALFLGAPALAQSAATEDSPARAEAPAPRSGALKGDQRIQHITVEDSGTRVDEVRYGGQTQSVTVQPKGSSLPEYEVLSNDGARSRPTARDEGTGPLGARVWNLFKF</sequence>
<name>A0ABT5MX64_9BURK</name>
<feature type="compositionally biased region" description="Low complexity" evidence="1">
    <location>
        <begin position="37"/>
        <end position="47"/>
    </location>
</feature>
<evidence type="ECO:0000256" key="1">
    <source>
        <dbReference type="SAM" id="MobiDB-lite"/>
    </source>
</evidence>
<feature type="signal peptide" evidence="2">
    <location>
        <begin position="1"/>
        <end position="26"/>
    </location>
</feature>
<evidence type="ECO:0008006" key="5">
    <source>
        <dbReference type="Google" id="ProtNLM"/>
    </source>
</evidence>
<proteinExistence type="predicted"/>
<organism evidence="3 4">
    <name type="scientific">Curvibacter cyanobacteriorum</name>
    <dbReference type="NCBI Taxonomy" id="3026422"/>
    <lineage>
        <taxon>Bacteria</taxon>
        <taxon>Pseudomonadati</taxon>
        <taxon>Pseudomonadota</taxon>
        <taxon>Betaproteobacteria</taxon>
        <taxon>Burkholderiales</taxon>
        <taxon>Comamonadaceae</taxon>
        <taxon>Curvibacter</taxon>
    </lineage>
</organism>
<dbReference type="EMBL" id="JAQSIP010000003">
    <property type="protein sequence ID" value="MDD0838427.1"/>
    <property type="molecule type" value="Genomic_DNA"/>
</dbReference>
<feature type="chain" id="PRO_5047255822" description="DUF2782 domain-containing protein" evidence="2">
    <location>
        <begin position="27"/>
        <end position="122"/>
    </location>
</feature>
<feature type="compositionally biased region" description="Polar residues" evidence="1">
    <location>
        <begin position="73"/>
        <end position="84"/>
    </location>
</feature>
<keyword evidence="4" id="KW-1185">Reference proteome</keyword>
<reference evidence="3 4" key="1">
    <citation type="submission" date="2023-02" db="EMBL/GenBank/DDBJ databases">
        <title>Bacterial whole genomic sequence of Curvibacter sp. HBC61.</title>
        <authorList>
            <person name="Le V."/>
            <person name="Ko S.-R."/>
            <person name="Ahn C.-Y."/>
            <person name="Oh H.-M."/>
        </authorList>
    </citation>
    <scope>NUCLEOTIDE SEQUENCE [LARGE SCALE GENOMIC DNA]</scope>
    <source>
        <strain evidence="3 4">HBC61</strain>
    </source>
</reference>
<evidence type="ECO:0000313" key="4">
    <source>
        <dbReference type="Proteomes" id="UP001528673"/>
    </source>
</evidence>
<evidence type="ECO:0000313" key="3">
    <source>
        <dbReference type="EMBL" id="MDD0838427.1"/>
    </source>
</evidence>
<dbReference type="RefSeq" id="WP_273950262.1">
    <property type="nucleotide sequence ID" value="NZ_JAQSIP010000003.1"/>
</dbReference>
<accession>A0ABT5MX64</accession>
<comment type="caution">
    <text evidence="3">The sequence shown here is derived from an EMBL/GenBank/DDBJ whole genome shotgun (WGS) entry which is preliminary data.</text>
</comment>
<gene>
    <name evidence="3" type="ORF">PSQ40_07585</name>
</gene>
<protein>
    <recommendedName>
        <fullName evidence="5">DUF2782 domain-containing protein</fullName>
    </recommendedName>
</protein>
<dbReference type="Proteomes" id="UP001528673">
    <property type="component" value="Unassembled WGS sequence"/>
</dbReference>
<evidence type="ECO:0000256" key="2">
    <source>
        <dbReference type="SAM" id="SignalP"/>
    </source>
</evidence>
<feature type="region of interest" description="Disordered" evidence="1">
    <location>
        <begin position="28"/>
        <end position="52"/>
    </location>
</feature>